<feature type="region of interest" description="Disordered" evidence="2">
    <location>
        <begin position="613"/>
        <end position="680"/>
    </location>
</feature>
<comment type="caution">
    <text evidence="3">The sequence shown here is derived from an EMBL/GenBank/DDBJ whole genome shotgun (WGS) entry which is preliminary data.</text>
</comment>
<dbReference type="EMBL" id="LNFP01000363">
    <property type="protein sequence ID" value="KUF93691.1"/>
    <property type="molecule type" value="Genomic_DNA"/>
</dbReference>
<proteinExistence type="inferred from homology"/>
<accession>A0A0W8DBG2</accession>
<feature type="region of interest" description="Disordered" evidence="2">
    <location>
        <begin position="249"/>
        <end position="274"/>
    </location>
</feature>
<dbReference type="AlphaFoldDB" id="A0A0W8DBG2"/>
<sequence>MRMDKQLESQRLLMESVRQKLIRGVQGDDSDGFEGIQNILRRLDTSGEGYLDVKVFSKKVLQHLKAPLTRPELEFLLEQLKQSSEMGKNSLTMSSAVPSKSSQLGAKFLAAEKRLNEFLRTPIAEKSSSISADTPRCLVTGAEKFLELAEAIDQDNTGLLYEDVHILPGSAQECALMPMVNKTKSTCQLRLEARSRASCAPADVTTDPQLLAAELQSRIARASEIRAIHTRQLAARARARVQHAQEVARGMRVKRHEETRRSRQSSVSKLDEAARRRHEQLEQLQLQCKQRADLIMEKVELVRADQNDKADRARRTLAGQLDDAARRREEQTQQLVRRLNERWQSVESVKDRVARVKFIQRWFRRQVANRKTANALRQVQQDVKKVVNCWKQMKTASFEECMGLVQQRPVVQAAQRLLKVLMAQKEDSYRVKSPLAKKKRTAASTAAPSPRGGAINFRVLMMAGMISCHPNEIMGQDPSKRLHYAASVILLDMENLSLSLATSDDFQRTQDLTKCVSRLSARFAFYTEAFARWKARDAERLAAELLTSYRELMLVQKKYELQAQEAQHGVDGVHELLRQTHGQLMQMQRALERLLGRDGAKHKVDELEQSLKQETDAGHATVGGTSSSNPDGSNASPSDNDTASTPLDTGDEGDQGKKDDDDEMMTDDKETSSPSPPVNLSLLADRKLVHELILNPQFRIPRDKDVEASAAAVASQQSMAAMAVRVREAMTKAFWDRVIEANDIETLLARTEELRATFRDALGGGNAAGLSAALSALADQVDNALRPDQLRELMQDPVRNAPIIQARCNGVLDAIERAEAPARATSTREFRSDWAQRIAAGVMTPVQLLVAFLAFALDKVDELRSDVLNAHLGLLGAYLQRHGVMYEQKQLQTRLSEAGSVDAAFPLTVKWLTLEIKDYLNRSEVDQAERTRLAQYDGAAFERFVRASIWALVEKHIDGTASRAWPETFELDVARVRACRDALDRIAVVSSLLALVQEYVARRSLAVPTGFFHNVGQQLSKLLQSPGVSGAQLAAQATFDVRQLENLPSQDVDQELQVLEERLLGSFAADNPVFKLFFSRAACAFASALASQGNVDNLHSSLAPFAADITEATSMLRRLVQHNENVYASLYNDIIKRLAHQL</sequence>
<gene>
    <name evidence="3" type="ORF">AM588_10005736</name>
</gene>
<dbReference type="PANTHER" id="PTHR12832">
    <property type="entry name" value="TESTIS-SPECIFIC PROTEIN PBS13 T-COMPLEX 11"/>
    <property type="match status" value="1"/>
</dbReference>
<dbReference type="GO" id="GO:0007165">
    <property type="term" value="P:signal transduction"/>
    <property type="evidence" value="ECO:0007669"/>
    <property type="project" value="TreeGrafter"/>
</dbReference>
<dbReference type="Pfam" id="PF05794">
    <property type="entry name" value="Tcp11"/>
    <property type="match status" value="1"/>
</dbReference>
<organism evidence="3 4">
    <name type="scientific">Phytophthora nicotianae</name>
    <name type="common">Potato buckeye rot agent</name>
    <name type="synonym">Phytophthora parasitica</name>
    <dbReference type="NCBI Taxonomy" id="4792"/>
    <lineage>
        <taxon>Eukaryota</taxon>
        <taxon>Sar</taxon>
        <taxon>Stramenopiles</taxon>
        <taxon>Oomycota</taxon>
        <taxon>Peronosporomycetes</taxon>
        <taxon>Peronosporales</taxon>
        <taxon>Peronosporaceae</taxon>
        <taxon>Phytophthora</taxon>
    </lineage>
</organism>
<evidence type="ECO:0000313" key="4">
    <source>
        <dbReference type="Proteomes" id="UP000054636"/>
    </source>
</evidence>
<name>A0A0W8DBG2_PHYNI</name>
<evidence type="ECO:0000256" key="2">
    <source>
        <dbReference type="SAM" id="MobiDB-lite"/>
    </source>
</evidence>
<feature type="compositionally biased region" description="Polar residues" evidence="2">
    <location>
        <begin position="623"/>
        <end position="647"/>
    </location>
</feature>
<dbReference type="Proteomes" id="UP000054636">
    <property type="component" value="Unassembled WGS sequence"/>
</dbReference>
<evidence type="ECO:0000256" key="1">
    <source>
        <dbReference type="ARBA" id="ARBA00010954"/>
    </source>
</evidence>
<dbReference type="PANTHER" id="PTHR12832:SF11">
    <property type="entry name" value="LD23868P"/>
    <property type="match status" value="1"/>
</dbReference>
<reference evidence="3 4" key="1">
    <citation type="submission" date="2015-11" db="EMBL/GenBank/DDBJ databases">
        <title>Genomes and virulence difference between two physiological races of Phytophthora nicotianae.</title>
        <authorList>
            <person name="Liu H."/>
            <person name="Ma X."/>
            <person name="Yu H."/>
            <person name="Fang D."/>
            <person name="Li Y."/>
            <person name="Wang X."/>
            <person name="Wang W."/>
            <person name="Dong Y."/>
            <person name="Xiao B."/>
        </authorList>
    </citation>
    <scope>NUCLEOTIDE SEQUENCE [LARGE SCALE GENOMIC DNA]</scope>
    <source>
        <strain evidence="4">race 1</strain>
    </source>
</reference>
<evidence type="ECO:0000313" key="3">
    <source>
        <dbReference type="EMBL" id="KUF93691.1"/>
    </source>
</evidence>
<dbReference type="InterPro" id="IPR008862">
    <property type="entry name" value="Tcp11"/>
</dbReference>
<protein>
    <submittedName>
        <fullName evidence="3">Elicitin</fullName>
    </submittedName>
</protein>
<comment type="similarity">
    <text evidence="1">Belongs to the TCP11 family.</text>
</comment>